<gene>
    <name evidence="7" type="ORF">DB32_006665</name>
</gene>
<name>A0A0F6YKS4_9BACT</name>
<accession>A0A0F6YKS4</accession>
<feature type="transmembrane region" description="Helical" evidence="5">
    <location>
        <begin position="166"/>
        <end position="188"/>
    </location>
</feature>
<evidence type="ECO:0000256" key="1">
    <source>
        <dbReference type="ARBA" id="ARBA00004141"/>
    </source>
</evidence>
<dbReference type="AlphaFoldDB" id="A0A0F6YKS4"/>
<evidence type="ECO:0000256" key="2">
    <source>
        <dbReference type="ARBA" id="ARBA00022692"/>
    </source>
</evidence>
<feature type="transmembrane region" description="Helical" evidence="5">
    <location>
        <begin position="200"/>
        <end position="218"/>
    </location>
</feature>
<feature type="transmembrane region" description="Helical" evidence="5">
    <location>
        <begin position="391"/>
        <end position="414"/>
    </location>
</feature>
<comment type="subcellular location">
    <subcellularLocation>
        <location evidence="1">Membrane</location>
        <topology evidence="1">Multi-pass membrane protein</topology>
    </subcellularLocation>
</comment>
<feature type="domain" description="Major facilitator superfamily (MFS) profile" evidence="6">
    <location>
        <begin position="15"/>
        <end position="450"/>
    </location>
</feature>
<dbReference type="SUPFAM" id="SSF103473">
    <property type="entry name" value="MFS general substrate transporter"/>
    <property type="match status" value="1"/>
</dbReference>
<evidence type="ECO:0000313" key="8">
    <source>
        <dbReference type="Proteomes" id="UP000034883"/>
    </source>
</evidence>
<proteinExistence type="predicted"/>
<keyword evidence="2 5" id="KW-0812">Transmembrane</keyword>
<feature type="transmembrane region" description="Helical" evidence="5">
    <location>
        <begin position="426"/>
        <end position="445"/>
    </location>
</feature>
<dbReference type="KEGG" id="samy:DB32_006665"/>
<dbReference type="Gene3D" id="1.20.1250.20">
    <property type="entry name" value="MFS general substrate transporter like domains"/>
    <property type="match status" value="1"/>
</dbReference>
<dbReference type="InterPro" id="IPR020846">
    <property type="entry name" value="MFS_dom"/>
</dbReference>
<reference evidence="7 8" key="1">
    <citation type="submission" date="2015-03" db="EMBL/GenBank/DDBJ databases">
        <title>Genome assembly of Sandaracinus amylolyticus DSM 53668.</title>
        <authorList>
            <person name="Sharma G."/>
            <person name="Subramanian S."/>
        </authorList>
    </citation>
    <scope>NUCLEOTIDE SEQUENCE [LARGE SCALE GENOMIC DNA]</scope>
    <source>
        <strain evidence="7 8">DSM 53668</strain>
    </source>
</reference>
<dbReference type="Gene3D" id="1.20.1720.10">
    <property type="entry name" value="Multidrug resistance protein D"/>
    <property type="match status" value="1"/>
</dbReference>
<dbReference type="EMBL" id="CP011125">
    <property type="protein sequence ID" value="AKF09516.1"/>
    <property type="molecule type" value="Genomic_DNA"/>
</dbReference>
<dbReference type="InterPro" id="IPR036259">
    <property type="entry name" value="MFS_trans_sf"/>
</dbReference>
<dbReference type="PROSITE" id="PS50850">
    <property type="entry name" value="MFS"/>
    <property type="match status" value="1"/>
</dbReference>
<dbReference type="PANTHER" id="PTHR23501:SF154">
    <property type="entry name" value="MULTIDRUG-EFFLUX TRANSPORTER RV1634-RELATED"/>
    <property type="match status" value="1"/>
</dbReference>
<dbReference type="Pfam" id="PF07690">
    <property type="entry name" value="MFS_1"/>
    <property type="match status" value="1"/>
</dbReference>
<feature type="transmembrane region" description="Helical" evidence="5">
    <location>
        <begin position="105"/>
        <end position="126"/>
    </location>
</feature>
<feature type="transmembrane region" description="Helical" evidence="5">
    <location>
        <begin position="80"/>
        <end position="99"/>
    </location>
</feature>
<keyword evidence="8" id="KW-1185">Reference proteome</keyword>
<dbReference type="RefSeq" id="WP_053236551.1">
    <property type="nucleotide sequence ID" value="NZ_CP011125.1"/>
</dbReference>
<organism evidence="7 8">
    <name type="scientific">Sandaracinus amylolyticus</name>
    <dbReference type="NCBI Taxonomy" id="927083"/>
    <lineage>
        <taxon>Bacteria</taxon>
        <taxon>Pseudomonadati</taxon>
        <taxon>Myxococcota</taxon>
        <taxon>Polyangia</taxon>
        <taxon>Polyangiales</taxon>
        <taxon>Sandaracinaceae</taxon>
        <taxon>Sandaracinus</taxon>
    </lineage>
</organism>
<evidence type="ECO:0000256" key="4">
    <source>
        <dbReference type="ARBA" id="ARBA00023136"/>
    </source>
</evidence>
<feature type="transmembrane region" description="Helical" evidence="5">
    <location>
        <begin position="349"/>
        <end position="370"/>
    </location>
</feature>
<evidence type="ECO:0000259" key="6">
    <source>
        <dbReference type="PROSITE" id="PS50850"/>
    </source>
</evidence>
<sequence>MAGWRELFAGAGALRALVLVGGVALHAIDLYVATTILPSVVAEIGGLERYAWSTTLFVVASIVASALSARLLARLGARRAYVAASIVFGAGAWISASATSMDAMLAGRVVQGLGGGLLVALPYGMIRTLYDERLWPRAMALVSGMWGVATLVGPAIGGVLAELGAWRAAFGSLVPATALFVVLALRALPGRNETSVAPPIAWAQLALLAASVLALSGASVARSSAPLVALAVALVIALFVVERRASSRVFPRLVAPLVKLYAVLSLLAITVTSTEIFAPLFLQVLHGRSPLVAGALAALMAGGWTLGSLVGSSARDPRTIERALRVAPGIVLVATLACAWLVPARADDGALVLPIAAALATLGVGVGIAWPHVLTRVLQVAPADEPELASASITTVQLFATALGAALAGVIANGAGLATPDGVSRAALALFATFSLAPAACLALYSTTGSFRTARAS</sequence>
<keyword evidence="3 5" id="KW-1133">Transmembrane helix</keyword>
<dbReference type="STRING" id="927083.DB32_006665"/>
<keyword evidence="4 5" id="KW-0472">Membrane</keyword>
<evidence type="ECO:0000256" key="5">
    <source>
        <dbReference type="SAM" id="Phobius"/>
    </source>
</evidence>
<feature type="transmembrane region" description="Helical" evidence="5">
    <location>
        <begin position="323"/>
        <end position="343"/>
    </location>
</feature>
<feature type="transmembrane region" description="Helical" evidence="5">
    <location>
        <begin position="224"/>
        <end position="241"/>
    </location>
</feature>
<dbReference type="Proteomes" id="UP000034883">
    <property type="component" value="Chromosome"/>
</dbReference>
<dbReference type="OrthoDB" id="9812221at2"/>
<dbReference type="PANTHER" id="PTHR23501">
    <property type="entry name" value="MAJOR FACILITATOR SUPERFAMILY"/>
    <property type="match status" value="1"/>
</dbReference>
<feature type="transmembrane region" description="Helical" evidence="5">
    <location>
        <begin position="253"/>
        <end position="271"/>
    </location>
</feature>
<feature type="transmembrane region" description="Helical" evidence="5">
    <location>
        <begin position="51"/>
        <end position="73"/>
    </location>
</feature>
<evidence type="ECO:0000313" key="7">
    <source>
        <dbReference type="EMBL" id="AKF09516.1"/>
    </source>
</evidence>
<dbReference type="GO" id="GO:0022857">
    <property type="term" value="F:transmembrane transporter activity"/>
    <property type="evidence" value="ECO:0007669"/>
    <property type="project" value="InterPro"/>
</dbReference>
<dbReference type="GO" id="GO:0005886">
    <property type="term" value="C:plasma membrane"/>
    <property type="evidence" value="ECO:0007669"/>
    <property type="project" value="TreeGrafter"/>
</dbReference>
<dbReference type="PRINTS" id="PR01036">
    <property type="entry name" value="TCRTETB"/>
</dbReference>
<protein>
    <submittedName>
        <fullName evidence="7">Multidrug resistance protein B</fullName>
    </submittedName>
</protein>
<evidence type="ECO:0000256" key="3">
    <source>
        <dbReference type="ARBA" id="ARBA00022989"/>
    </source>
</evidence>
<dbReference type="InterPro" id="IPR011701">
    <property type="entry name" value="MFS"/>
</dbReference>
<feature type="transmembrane region" description="Helical" evidence="5">
    <location>
        <begin position="138"/>
        <end position="160"/>
    </location>
</feature>
<feature type="transmembrane region" description="Helical" evidence="5">
    <location>
        <begin position="291"/>
        <end position="311"/>
    </location>
</feature>